<name>A0A9J6DZ16_RHIMP</name>
<sequence>MEGRLQNFKNEKFNAFNKRAMEFNCHRGCIKLGSRVVIHGPLRQRAMALTHVGHRGVITMKCARSYMWWPGIGKGTEIAAECTARHINQRAMRAPAPGWSRPITPWHTFLGKRKKDENSSDTPDSAPDAVSTRLEAMAARGRLGKRPDGKPSGAGPRAGSRADKMTDTQAAAFSFPDEGSGSVPVPSPRNVAQWLRVSSEMVTAIAVV</sequence>
<comment type="caution">
    <text evidence="2">The sequence shown here is derived from an EMBL/GenBank/DDBJ whole genome shotgun (WGS) entry which is preliminary data.</text>
</comment>
<gene>
    <name evidence="2" type="ORF">HPB51_006397</name>
</gene>
<organism evidence="2 3">
    <name type="scientific">Rhipicephalus microplus</name>
    <name type="common">Cattle tick</name>
    <name type="synonym">Boophilus microplus</name>
    <dbReference type="NCBI Taxonomy" id="6941"/>
    <lineage>
        <taxon>Eukaryota</taxon>
        <taxon>Metazoa</taxon>
        <taxon>Ecdysozoa</taxon>
        <taxon>Arthropoda</taxon>
        <taxon>Chelicerata</taxon>
        <taxon>Arachnida</taxon>
        <taxon>Acari</taxon>
        <taxon>Parasitiformes</taxon>
        <taxon>Ixodida</taxon>
        <taxon>Ixodoidea</taxon>
        <taxon>Ixodidae</taxon>
        <taxon>Rhipicephalinae</taxon>
        <taxon>Rhipicephalus</taxon>
        <taxon>Boophilus</taxon>
    </lineage>
</organism>
<dbReference type="Proteomes" id="UP000821866">
    <property type="component" value="Chromosome 4"/>
</dbReference>
<evidence type="ECO:0000256" key="1">
    <source>
        <dbReference type="SAM" id="MobiDB-lite"/>
    </source>
</evidence>
<feature type="region of interest" description="Disordered" evidence="1">
    <location>
        <begin position="139"/>
        <end position="165"/>
    </location>
</feature>
<dbReference type="EMBL" id="JABSTU010000006">
    <property type="protein sequence ID" value="KAH8027475.1"/>
    <property type="molecule type" value="Genomic_DNA"/>
</dbReference>
<accession>A0A9J6DZ16</accession>
<reference evidence="2" key="1">
    <citation type="journal article" date="2020" name="Cell">
        <title>Large-Scale Comparative Analyses of Tick Genomes Elucidate Their Genetic Diversity and Vector Capacities.</title>
        <authorList>
            <consortium name="Tick Genome and Microbiome Consortium (TIGMIC)"/>
            <person name="Jia N."/>
            <person name="Wang J."/>
            <person name="Shi W."/>
            <person name="Du L."/>
            <person name="Sun Y."/>
            <person name="Zhan W."/>
            <person name="Jiang J.F."/>
            <person name="Wang Q."/>
            <person name="Zhang B."/>
            <person name="Ji P."/>
            <person name="Bell-Sakyi L."/>
            <person name="Cui X.M."/>
            <person name="Yuan T.T."/>
            <person name="Jiang B.G."/>
            <person name="Yang W.F."/>
            <person name="Lam T.T."/>
            <person name="Chang Q.C."/>
            <person name="Ding S.J."/>
            <person name="Wang X.J."/>
            <person name="Zhu J.G."/>
            <person name="Ruan X.D."/>
            <person name="Zhao L."/>
            <person name="Wei J.T."/>
            <person name="Ye R.Z."/>
            <person name="Que T.C."/>
            <person name="Du C.H."/>
            <person name="Zhou Y.H."/>
            <person name="Cheng J.X."/>
            <person name="Dai P.F."/>
            <person name="Guo W.B."/>
            <person name="Han X.H."/>
            <person name="Huang E.J."/>
            <person name="Li L.F."/>
            <person name="Wei W."/>
            <person name="Gao Y.C."/>
            <person name="Liu J.Z."/>
            <person name="Shao H.Z."/>
            <person name="Wang X."/>
            <person name="Wang C.C."/>
            <person name="Yang T.C."/>
            <person name="Huo Q.B."/>
            <person name="Li W."/>
            <person name="Chen H.Y."/>
            <person name="Chen S.E."/>
            <person name="Zhou L.G."/>
            <person name="Ni X.B."/>
            <person name="Tian J.H."/>
            <person name="Sheng Y."/>
            <person name="Liu T."/>
            <person name="Pan Y.S."/>
            <person name="Xia L.Y."/>
            <person name="Li J."/>
            <person name="Zhao F."/>
            <person name="Cao W.C."/>
        </authorList>
    </citation>
    <scope>NUCLEOTIDE SEQUENCE</scope>
    <source>
        <strain evidence="2">Rmic-2018</strain>
    </source>
</reference>
<reference evidence="2" key="2">
    <citation type="submission" date="2021-09" db="EMBL/GenBank/DDBJ databases">
        <authorList>
            <person name="Jia N."/>
            <person name="Wang J."/>
            <person name="Shi W."/>
            <person name="Du L."/>
            <person name="Sun Y."/>
            <person name="Zhan W."/>
            <person name="Jiang J."/>
            <person name="Wang Q."/>
            <person name="Zhang B."/>
            <person name="Ji P."/>
            <person name="Sakyi L.B."/>
            <person name="Cui X."/>
            <person name="Yuan T."/>
            <person name="Jiang B."/>
            <person name="Yang W."/>
            <person name="Lam T.T.-Y."/>
            <person name="Chang Q."/>
            <person name="Ding S."/>
            <person name="Wang X."/>
            <person name="Zhu J."/>
            <person name="Ruan X."/>
            <person name="Zhao L."/>
            <person name="Wei J."/>
            <person name="Que T."/>
            <person name="Du C."/>
            <person name="Cheng J."/>
            <person name="Dai P."/>
            <person name="Han X."/>
            <person name="Huang E."/>
            <person name="Gao Y."/>
            <person name="Liu J."/>
            <person name="Shao H."/>
            <person name="Ye R."/>
            <person name="Li L."/>
            <person name="Wei W."/>
            <person name="Wang X."/>
            <person name="Wang C."/>
            <person name="Huo Q."/>
            <person name="Li W."/>
            <person name="Guo W."/>
            <person name="Chen H."/>
            <person name="Chen S."/>
            <person name="Zhou L."/>
            <person name="Zhou L."/>
            <person name="Ni X."/>
            <person name="Tian J."/>
            <person name="Zhou Y."/>
            <person name="Sheng Y."/>
            <person name="Liu T."/>
            <person name="Pan Y."/>
            <person name="Xia L."/>
            <person name="Li J."/>
            <person name="Zhao F."/>
            <person name="Cao W."/>
        </authorList>
    </citation>
    <scope>NUCLEOTIDE SEQUENCE</scope>
    <source>
        <strain evidence="2">Rmic-2018</strain>
        <tissue evidence="2">Larvae</tissue>
    </source>
</reference>
<dbReference type="AlphaFoldDB" id="A0A9J6DZ16"/>
<evidence type="ECO:0000313" key="3">
    <source>
        <dbReference type="Proteomes" id="UP000821866"/>
    </source>
</evidence>
<proteinExistence type="predicted"/>
<keyword evidence="3" id="KW-1185">Reference proteome</keyword>
<evidence type="ECO:0000313" key="2">
    <source>
        <dbReference type="EMBL" id="KAH8027475.1"/>
    </source>
</evidence>
<dbReference type="VEuPathDB" id="VectorBase:LOC119160815"/>
<protein>
    <submittedName>
        <fullName evidence="2">Uncharacterized protein</fullName>
    </submittedName>
</protein>